<dbReference type="EnsemblPlants" id="AET3Gv20509100.21">
    <property type="protein sequence ID" value="AET3Gv20509100.21"/>
    <property type="gene ID" value="AET3Gv20509100"/>
</dbReference>
<proteinExistence type="predicted"/>
<evidence type="ECO:0000313" key="1">
    <source>
        <dbReference type="EnsemblPlants" id="AET3Gv20509100.21"/>
    </source>
</evidence>
<reference evidence="1" key="5">
    <citation type="journal article" date="2021" name="G3 (Bethesda)">
        <title>Aegilops tauschii genome assembly Aet v5.0 features greater sequence contiguity and improved annotation.</title>
        <authorList>
            <person name="Wang L."/>
            <person name="Zhu T."/>
            <person name="Rodriguez J.C."/>
            <person name="Deal K.R."/>
            <person name="Dubcovsky J."/>
            <person name="McGuire P.E."/>
            <person name="Lux T."/>
            <person name="Spannagl M."/>
            <person name="Mayer K.F.X."/>
            <person name="Baldrich P."/>
            <person name="Meyers B.C."/>
            <person name="Huo N."/>
            <person name="Gu Y.Q."/>
            <person name="Zhou H."/>
            <person name="Devos K.M."/>
            <person name="Bennetzen J.L."/>
            <person name="Unver T."/>
            <person name="Budak H."/>
            <person name="Gulick P.J."/>
            <person name="Galiba G."/>
            <person name="Kalapos B."/>
            <person name="Nelson D.R."/>
            <person name="Li P."/>
            <person name="You F.M."/>
            <person name="Luo M.C."/>
            <person name="Dvorak J."/>
        </authorList>
    </citation>
    <scope>NUCLEOTIDE SEQUENCE [LARGE SCALE GENOMIC DNA]</scope>
    <source>
        <strain evidence="1">cv. AL8/78</strain>
    </source>
</reference>
<reference evidence="1" key="3">
    <citation type="journal article" date="2017" name="Nature">
        <title>Genome sequence of the progenitor of the wheat D genome Aegilops tauschii.</title>
        <authorList>
            <person name="Luo M.C."/>
            <person name="Gu Y.Q."/>
            <person name="Puiu D."/>
            <person name="Wang H."/>
            <person name="Twardziok S.O."/>
            <person name="Deal K.R."/>
            <person name="Huo N."/>
            <person name="Zhu T."/>
            <person name="Wang L."/>
            <person name="Wang Y."/>
            <person name="McGuire P.E."/>
            <person name="Liu S."/>
            <person name="Long H."/>
            <person name="Ramasamy R.K."/>
            <person name="Rodriguez J.C."/>
            <person name="Van S.L."/>
            <person name="Yuan L."/>
            <person name="Wang Z."/>
            <person name="Xia Z."/>
            <person name="Xiao L."/>
            <person name="Anderson O.D."/>
            <person name="Ouyang S."/>
            <person name="Liang Y."/>
            <person name="Zimin A.V."/>
            <person name="Pertea G."/>
            <person name="Qi P."/>
            <person name="Bennetzen J.L."/>
            <person name="Dai X."/>
            <person name="Dawson M.W."/>
            <person name="Muller H.G."/>
            <person name="Kugler K."/>
            <person name="Rivarola-Duarte L."/>
            <person name="Spannagl M."/>
            <person name="Mayer K.F.X."/>
            <person name="Lu F.H."/>
            <person name="Bevan M.W."/>
            <person name="Leroy P."/>
            <person name="Li P."/>
            <person name="You F.M."/>
            <person name="Sun Q."/>
            <person name="Liu Z."/>
            <person name="Lyons E."/>
            <person name="Wicker T."/>
            <person name="Salzberg S.L."/>
            <person name="Devos K.M."/>
            <person name="Dvorak J."/>
        </authorList>
    </citation>
    <scope>NUCLEOTIDE SEQUENCE [LARGE SCALE GENOMIC DNA]</scope>
    <source>
        <strain evidence="1">cv. AL8/78</strain>
    </source>
</reference>
<reference evidence="2" key="2">
    <citation type="journal article" date="2017" name="Nat. Plants">
        <title>The Aegilops tauschii genome reveals multiple impacts of transposons.</title>
        <authorList>
            <person name="Zhao G."/>
            <person name="Zou C."/>
            <person name="Li K."/>
            <person name="Wang K."/>
            <person name="Li T."/>
            <person name="Gao L."/>
            <person name="Zhang X."/>
            <person name="Wang H."/>
            <person name="Yang Z."/>
            <person name="Liu X."/>
            <person name="Jiang W."/>
            <person name="Mao L."/>
            <person name="Kong X."/>
            <person name="Jiao Y."/>
            <person name="Jia J."/>
        </authorList>
    </citation>
    <scope>NUCLEOTIDE SEQUENCE [LARGE SCALE GENOMIC DNA]</scope>
    <source>
        <strain evidence="2">cv. AL8/78</strain>
    </source>
</reference>
<evidence type="ECO:0000313" key="2">
    <source>
        <dbReference type="Proteomes" id="UP000015105"/>
    </source>
</evidence>
<dbReference type="AlphaFoldDB" id="A0A453EY49"/>
<reference evidence="2" key="1">
    <citation type="journal article" date="2014" name="Science">
        <title>Ancient hybridizations among the ancestral genomes of bread wheat.</title>
        <authorList>
            <consortium name="International Wheat Genome Sequencing Consortium,"/>
            <person name="Marcussen T."/>
            <person name="Sandve S.R."/>
            <person name="Heier L."/>
            <person name="Spannagl M."/>
            <person name="Pfeifer M."/>
            <person name="Jakobsen K.S."/>
            <person name="Wulff B.B."/>
            <person name="Steuernagel B."/>
            <person name="Mayer K.F."/>
            <person name="Olsen O.A."/>
        </authorList>
    </citation>
    <scope>NUCLEOTIDE SEQUENCE [LARGE SCALE GENOMIC DNA]</scope>
    <source>
        <strain evidence="2">cv. AL8/78</strain>
    </source>
</reference>
<organism evidence="1 2">
    <name type="scientific">Aegilops tauschii subsp. strangulata</name>
    <name type="common">Goatgrass</name>
    <dbReference type="NCBI Taxonomy" id="200361"/>
    <lineage>
        <taxon>Eukaryota</taxon>
        <taxon>Viridiplantae</taxon>
        <taxon>Streptophyta</taxon>
        <taxon>Embryophyta</taxon>
        <taxon>Tracheophyta</taxon>
        <taxon>Spermatophyta</taxon>
        <taxon>Magnoliopsida</taxon>
        <taxon>Liliopsida</taxon>
        <taxon>Poales</taxon>
        <taxon>Poaceae</taxon>
        <taxon>BOP clade</taxon>
        <taxon>Pooideae</taxon>
        <taxon>Triticodae</taxon>
        <taxon>Triticeae</taxon>
        <taxon>Triticinae</taxon>
        <taxon>Aegilops</taxon>
    </lineage>
</organism>
<protein>
    <submittedName>
        <fullName evidence="1">Uncharacterized protein</fullName>
    </submittedName>
</protein>
<sequence>MKSFCDNICSWYKNCEIVQVFSFYDQFTSSLVICETNSKIKNQCLGAFFPRQHVLSDQFTSISFPCQTKH</sequence>
<reference evidence="1" key="4">
    <citation type="submission" date="2019-03" db="UniProtKB">
        <authorList>
            <consortium name="EnsemblPlants"/>
        </authorList>
    </citation>
    <scope>IDENTIFICATION</scope>
</reference>
<accession>A0A453EY49</accession>
<dbReference type="Gramene" id="AET3Gv20509100.21">
    <property type="protein sequence ID" value="AET3Gv20509100.21"/>
    <property type="gene ID" value="AET3Gv20509100"/>
</dbReference>
<name>A0A453EY49_AEGTS</name>
<dbReference type="Proteomes" id="UP000015105">
    <property type="component" value="Chromosome 3D"/>
</dbReference>
<keyword evidence="2" id="KW-1185">Reference proteome</keyword>